<dbReference type="InterPro" id="IPR020103">
    <property type="entry name" value="PsdUridine_synth_cat_dom_sf"/>
</dbReference>
<dbReference type="STRING" id="1121001.SAMN02745857_02534"/>
<dbReference type="GO" id="GO:0003723">
    <property type="term" value="F:RNA binding"/>
    <property type="evidence" value="ECO:0007669"/>
    <property type="project" value="InterPro"/>
</dbReference>
<dbReference type="RefSeq" id="WP_139798819.1">
    <property type="nucleotide sequence ID" value="NZ_FWXD01000014.1"/>
</dbReference>
<dbReference type="Pfam" id="PF00849">
    <property type="entry name" value="PseudoU_synth_2"/>
    <property type="match status" value="1"/>
</dbReference>
<name>A0A1W1XRT0_9NEIS</name>
<sequence length="248" mass="27172">MSATDPAHSPYPDCLTLHTPEPDHAAVLQVEADFIVAYKPPGMSFHREGELPGLLDHLRVLHEGELYPLHRLDRLTSGLLLLARNAAAASEFGSMFAAHRLDKYYLALSARAPQKKQGTVAGAMLPARGGSWRLGEGQEQYAVTQFFSHGVGNGQRLLLLRPLSGRTHQLRVAMKSLGAPLLGDVRYGGAAADRGYLHAYALAFLWRGQPHAYRLPPAAGMHFTSPAFSQLLSGMSLPWDYAWPSRKK</sequence>
<evidence type="ECO:0000313" key="4">
    <source>
        <dbReference type="Proteomes" id="UP000192761"/>
    </source>
</evidence>
<dbReference type="AlphaFoldDB" id="A0A1W1XRT0"/>
<dbReference type="GO" id="GO:0000455">
    <property type="term" value="P:enzyme-directed rRNA pseudouridine synthesis"/>
    <property type="evidence" value="ECO:0007669"/>
    <property type="project" value="TreeGrafter"/>
</dbReference>
<dbReference type="GO" id="GO:0140098">
    <property type="term" value="F:catalytic activity, acting on RNA"/>
    <property type="evidence" value="ECO:0007669"/>
    <property type="project" value="UniProtKB-ARBA"/>
</dbReference>
<dbReference type="OrthoDB" id="9785808at2"/>
<dbReference type="Proteomes" id="UP000192761">
    <property type="component" value="Unassembled WGS sequence"/>
</dbReference>
<evidence type="ECO:0000259" key="2">
    <source>
        <dbReference type="Pfam" id="PF00849"/>
    </source>
</evidence>
<dbReference type="SUPFAM" id="SSF55120">
    <property type="entry name" value="Pseudouridine synthase"/>
    <property type="match status" value="1"/>
</dbReference>
<proteinExistence type="inferred from homology"/>
<protein>
    <submittedName>
        <fullName evidence="3">tRNA pseudouridine32 synthase / 23S rRNA pseudouridine746 synthase</fullName>
    </submittedName>
</protein>
<keyword evidence="4" id="KW-1185">Reference proteome</keyword>
<reference evidence="3 4" key="1">
    <citation type="submission" date="2017-04" db="EMBL/GenBank/DDBJ databases">
        <authorList>
            <person name="Afonso C.L."/>
            <person name="Miller P.J."/>
            <person name="Scott M.A."/>
            <person name="Spackman E."/>
            <person name="Goraichik I."/>
            <person name="Dimitrov K.M."/>
            <person name="Suarez D.L."/>
            <person name="Swayne D.E."/>
        </authorList>
    </citation>
    <scope>NUCLEOTIDE SEQUENCE [LARGE SCALE GENOMIC DNA]</scope>
    <source>
        <strain evidence="3 4">DSM 23236</strain>
    </source>
</reference>
<dbReference type="InterPro" id="IPR006145">
    <property type="entry name" value="PsdUridine_synth_RsuA/RluA"/>
</dbReference>
<dbReference type="PANTHER" id="PTHR21600">
    <property type="entry name" value="MITOCHONDRIAL RNA PSEUDOURIDINE SYNTHASE"/>
    <property type="match status" value="1"/>
</dbReference>
<dbReference type="CDD" id="cd02869">
    <property type="entry name" value="PseudoU_synth_RluA_like"/>
    <property type="match status" value="1"/>
</dbReference>
<feature type="domain" description="Pseudouridine synthase RsuA/RluA-like" evidence="2">
    <location>
        <begin position="33"/>
        <end position="175"/>
    </location>
</feature>
<dbReference type="InterPro" id="IPR050188">
    <property type="entry name" value="RluA_PseudoU_synthase"/>
</dbReference>
<organism evidence="3 4">
    <name type="scientific">Andreprevotia lacus DSM 23236</name>
    <dbReference type="NCBI Taxonomy" id="1121001"/>
    <lineage>
        <taxon>Bacteria</taxon>
        <taxon>Pseudomonadati</taxon>
        <taxon>Pseudomonadota</taxon>
        <taxon>Betaproteobacteria</taxon>
        <taxon>Neisseriales</taxon>
        <taxon>Chitinibacteraceae</taxon>
        <taxon>Andreprevotia</taxon>
    </lineage>
</organism>
<gene>
    <name evidence="3" type="ORF">SAMN02745857_02534</name>
</gene>
<comment type="similarity">
    <text evidence="1">Belongs to the pseudouridine synthase RluA family.</text>
</comment>
<dbReference type="PANTHER" id="PTHR21600:SF87">
    <property type="entry name" value="RNA PSEUDOURIDYLATE SYNTHASE DOMAIN-CONTAINING PROTEIN 1"/>
    <property type="match status" value="1"/>
</dbReference>
<dbReference type="Gene3D" id="3.30.2350.10">
    <property type="entry name" value="Pseudouridine synthase"/>
    <property type="match status" value="1"/>
</dbReference>
<dbReference type="EMBL" id="FWXD01000014">
    <property type="protein sequence ID" value="SMC26574.1"/>
    <property type="molecule type" value="Genomic_DNA"/>
</dbReference>
<dbReference type="PROSITE" id="PS01129">
    <property type="entry name" value="PSI_RLU"/>
    <property type="match status" value="1"/>
</dbReference>
<accession>A0A1W1XRT0</accession>
<dbReference type="GO" id="GO:0009982">
    <property type="term" value="F:pseudouridine synthase activity"/>
    <property type="evidence" value="ECO:0007669"/>
    <property type="project" value="InterPro"/>
</dbReference>
<evidence type="ECO:0000313" key="3">
    <source>
        <dbReference type="EMBL" id="SMC26574.1"/>
    </source>
</evidence>
<evidence type="ECO:0000256" key="1">
    <source>
        <dbReference type="ARBA" id="ARBA00010876"/>
    </source>
</evidence>
<dbReference type="InterPro" id="IPR006224">
    <property type="entry name" value="PsdUridine_synth_RluA-like_CS"/>
</dbReference>